<organism evidence="8 10">
    <name type="scientific">Fibrobacter intestinalis</name>
    <dbReference type="NCBI Taxonomy" id="28122"/>
    <lineage>
        <taxon>Bacteria</taxon>
        <taxon>Pseudomonadati</taxon>
        <taxon>Fibrobacterota</taxon>
        <taxon>Fibrobacteria</taxon>
        <taxon>Fibrobacterales</taxon>
        <taxon>Fibrobacteraceae</taxon>
        <taxon>Fibrobacter</taxon>
    </lineage>
</organism>
<evidence type="ECO:0000256" key="2">
    <source>
        <dbReference type="ARBA" id="ARBA00022679"/>
    </source>
</evidence>
<proteinExistence type="predicted"/>
<feature type="transmembrane region" description="Helical" evidence="7">
    <location>
        <begin position="20"/>
        <end position="41"/>
    </location>
</feature>
<feature type="transmembrane region" description="Helical" evidence="7">
    <location>
        <begin position="359"/>
        <end position="381"/>
    </location>
</feature>
<keyword evidence="5 7" id="KW-0472">Membrane</keyword>
<evidence type="ECO:0000256" key="7">
    <source>
        <dbReference type="SAM" id="Phobius"/>
    </source>
</evidence>
<dbReference type="Proteomes" id="UP000184275">
    <property type="component" value="Unassembled WGS sequence"/>
</dbReference>
<feature type="transmembrane region" description="Helical" evidence="7">
    <location>
        <begin position="177"/>
        <end position="195"/>
    </location>
</feature>
<dbReference type="AlphaFoldDB" id="A0A1M6V8U1"/>
<evidence type="ECO:0000313" key="8">
    <source>
        <dbReference type="EMBL" id="SHK77785.1"/>
    </source>
</evidence>
<dbReference type="Proteomes" id="UP000190449">
    <property type="component" value="Unassembled WGS sequence"/>
</dbReference>
<feature type="transmembrane region" description="Helical" evidence="7">
    <location>
        <begin position="207"/>
        <end position="231"/>
    </location>
</feature>
<comment type="cofactor">
    <cofactor evidence="6">
        <name>Mg(2+)</name>
        <dbReference type="ChEBI" id="CHEBI:18420"/>
    </cofactor>
</comment>
<evidence type="ECO:0000313" key="11">
    <source>
        <dbReference type="Proteomes" id="UP000190449"/>
    </source>
</evidence>
<evidence type="ECO:0000256" key="4">
    <source>
        <dbReference type="ARBA" id="ARBA00022989"/>
    </source>
</evidence>
<reference evidence="9 11" key="3">
    <citation type="submission" date="2017-02" db="EMBL/GenBank/DDBJ databases">
        <authorList>
            <person name="Peterson S.W."/>
        </authorList>
    </citation>
    <scope>NUCLEOTIDE SEQUENCE [LARGE SCALE GENOMIC DNA]</scope>
    <source>
        <strain evidence="9 11">ATCC 43854</strain>
    </source>
</reference>
<protein>
    <submittedName>
        <fullName evidence="8">Phospho-N-acetylmuramoyl-pentapeptide-transferase</fullName>
    </submittedName>
</protein>
<keyword evidence="10" id="KW-1185">Reference proteome</keyword>
<dbReference type="GO" id="GO:0005886">
    <property type="term" value="C:plasma membrane"/>
    <property type="evidence" value="ECO:0007669"/>
    <property type="project" value="TreeGrafter"/>
</dbReference>
<dbReference type="GO" id="GO:0046872">
    <property type="term" value="F:metal ion binding"/>
    <property type="evidence" value="ECO:0007669"/>
    <property type="project" value="UniProtKB-KW"/>
</dbReference>
<evidence type="ECO:0000313" key="9">
    <source>
        <dbReference type="EMBL" id="SKA11070.1"/>
    </source>
</evidence>
<dbReference type="GO" id="GO:0044038">
    <property type="term" value="P:cell wall macromolecule biosynthetic process"/>
    <property type="evidence" value="ECO:0007669"/>
    <property type="project" value="TreeGrafter"/>
</dbReference>
<evidence type="ECO:0000256" key="6">
    <source>
        <dbReference type="PIRSR" id="PIRSR600715-1"/>
    </source>
</evidence>
<keyword evidence="4 7" id="KW-1133">Transmembrane helix</keyword>
<dbReference type="PANTHER" id="PTHR22926">
    <property type="entry name" value="PHOSPHO-N-ACETYLMURAMOYL-PENTAPEPTIDE-TRANSFERASE"/>
    <property type="match status" value="1"/>
</dbReference>
<feature type="binding site" evidence="6">
    <location>
        <position position="274"/>
    </location>
    <ligand>
        <name>Mg(2+)</name>
        <dbReference type="ChEBI" id="CHEBI:18420"/>
    </ligand>
</feature>
<accession>A0A1M6V8U1</accession>
<dbReference type="EMBL" id="FRAW01000017">
    <property type="protein sequence ID" value="SHK77785.1"/>
    <property type="molecule type" value="Genomic_DNA"/>
</dbReference>
<dbReference type="GO" id="GO:0071555">
    <property type="term" value="P:cell wall organization"/>
    <property type="evidence" value="ECO:0007669"/>
    <property type="project" value="TreeGrafter"/>
</dbReference>
<accession>A0A1T4R4T9</accession>
<keyword evidence="6" id="KW-0460">Magnesium</keyword>
<comment type="subcellular location">
    <subcellularLocation>
        <location evidence="1">Membrane</location>
        <topology evidence="1">Multi-pass membrane protein</topology>
    </subcellularLocation>
</comment>
<feature type="transmembrane region" description="Helical" evidence="7">
    <location>
        <begin position="296"/>
        <end position="315"/>
    </location>
</feature>
<dbReference type="PANTHER" id="PTHR22926:SF5">
    <property type="entry name" value="PHOSPHO-N-ACETYLMURAMOYL-PENTAPEPTIDE-TRANSFERASE HOMOLOG"/>
    <property type="match status" value="1"/>
</dbReference>
<sequence length="382" mass="41956">MLCEWIYHLTDIPLFDSRLFRAGIAALLSILLVLTTMPPYIRFLQKTDATSDFDQNSKFKAPPIMGGLLLVVVVGIVSLLTCKLNGYTISTLLVLVAFSSVGAIDDLAKVKTKRLIAQGKATAASYMEKADGISSSVRLGLYFLFSLIIAIFCYKFIPDLRGHLTVPFVPVDVFQIHLPNWAFIGFMTFVIAATANGTNFTDGLDSLVSVPILTSMVFVGVVAYVCGNFIFSNYLNMPFLPGCDELFPLATSIAGALLAYLWFNSPPAEIYMGDAGSVGFGAAIGIMFILVQAGLFLPLVCIIIIAEACSVLLQISWFKATKKMSGEGKRLFLCAPLHHHYQKKWDGHFASKPLMNSKIVWRMHLVSIFALIVSFVIFFGIR</sequence>
<evidence type="ECO:0000256" key="3">
    <source>
        <dbReference type="ARBA" id="ARBA00022692"/>
    </source>
</evidence>
<feature type="transmembrane region" description="Helical" evidence="7">
    <location>
        <begin position="246"/>
        <end position="263"/>
    </location>
</feature>
<feature type="transmembrane region" description="Helical" evidence="7">
    <location>
        <begin position="139"/>
        <end position="157"/>
    </location>
</feature>
<dbReference type="EMBL" id="FUWU01000062">
    <property type="protein sequence ID" value="SKA11070.1"/>
    <property type="molecule type" value="Genomic_DNA"/>
</dbReference>
<keyword evidence="6" id="KW-0479">Metal-binding</keyword>
<dbReference type="GO" id="GO:0016780">
    <property type="term" value="F:phosphotransferase activity, for other substituted phosphate groups"/>
    <property type="evidence" value="ECO:0007669"/>
    <property type="project" value="InterPro"/>
</dbReference>
<dbReference type="RefSeq" id="WP_073304656.1">
    <property type="nucleotide sequence ID" value="NZ_FRAW01000017.1"/>
</dbReference>
<name>A0A1M6V8U1_9BACT</name>
<reference evidence="10" key="1">
    <citation type="submission" date="2016-11" db="EMBL/GenBank/DDBJ databases">
        <authorList>
            <person name="Varghese N."/>
            <person name="Submissions S."/>
        </authorList>
    </citation>
    <scope>NUCLEOTIDE SEQUENCE [LARGE SCALE GENOMIC DNA]</scope>
    <source>
        <strain evidence="10">UWOS</strain>
    </source>
</reference>
<dbReference type="STRING" id="28122.SAMN02745108_02550"/>
<feature type="transmembrane region" description="Helical" evidence="7">
    <location>
        <begin position="61"/>
        <end position="80"/>
    </location>
</feature>
<keyword evidence="2 8" id="KW-0808">Transferase</keyword>
<dbReference type="Pfam" id="PF00953">
    <property type="entry name" value="Glycos_transf_4"/>
    <property type="match status" value="1"/>
</dbReference>
<feature type="transmembrane region" description="Helical" evidence="7">
    <location>
        <begin position="270"/>
        <end position="290"/>
    </location>
</feature>
<evidence type="ECO:0000313" key="10">
    <source>
        <dbReference type="Proteomes" id="UP000184275"/>
    </source>
</evidence>
<feature type="binding site" evidence="6">
    <location>
        <position position="199"/>
    </location>
    <ligand>
        <name>Mg(2+)</name>
        <dbReference type="ChEBI" id="CHEBI:18420"/>
    </ligand>
</feature>
<gene>
    <name evidence="9" type="ORF">SAMN02745108_02550</name>
    <name evidence="8" type="ORF">SAMN05720469_11737</name>
</gene>
<evidence type="ECO:0000256" key="5">
    <source>
        <dbReference type="ARBA" id="ARBA00023136"/>
    </source>
</evidence>
<reference evidence="8" key="2">
    <citation type="submission" date="2016-11" db="EMBL/GenBank/DDBJ databases">
        <authorList>
            <person name="Jaros S."/>
            <person name="Januszkiewicz K."/>
            <person name="Wedrychowicz H."/>
        </authorList>
    </citation>
    <scope>NUCLEOTIDE SEQUENCE [LARGE SCALE GENOMIC DNA]</scope>
    <source>
        <strain evidence="8">UWOS</strain>
    </source>
</reference>
<keyword evidence="3 7" id="KW-0812">Transmembrane</keyword>
<evidence type="ECO:0000256" key="1">
    <source>
        <dbReference type="ARBA" id="ARBA00004141"/>
    </source>
</evidence>
<dbReference type="InterPro" id="IPR000715">
    <property type="entry name" value="Glycosyl_transferase_4"/>
</dbReference>